<reference evidence="3 5" key="2">
    <citation type="submission" date="2015-09" db="EMBL/GenBank/DDBJ databases">
        <authorList>
            <consortium name="Swine Surveillance"/>
        </authorList>
    </citation>
    <scope>NUCLEOTIDE SEQUENCE [LARGE SCALE GENOMIC DNA]</scope>
    <source>
        <strain evidence="3 5">5120</strain>
    </source>
</reference>
<feature type="transmembrane region" description="Helical" evidence="1">
    <location>
        <begin position="79"/>
        <end position="97"/>
    </location>
</feature>
<protein>
    <submittedName>
        <fullName evidence="3">Uncharacterized protein</fullName>
    </submittedName>
</protein>
<dbReference type="Proteomes" id="UP000051887">
    <property type="component" value="Unassembled WGS sequence"/>
</dbReference>
<keyword evidence="4" id="KW-1185">Reference proteome</keyword>
<feature type="transmembrane region" description="Helical" evidence="1">
    <location>
        <begin position="50"/>
        <end position="67"/>
    </location>
</feature>
<dbReference type="Proteomes" id="UP000051086">
    <property type="component" value="Unassembled WGS sequence"/>
</dbReference>
<evidence type="ECO:0000256" key="1">
    <source>
        <dbReference type="SAM" id="Phobius"/>
    </source>
</evidence>
<keyword evidence="1" id="KW-1133">Transmembrane helix</keyword>
<keyword evidence="1" id="KW-0812">Transmembrane</keyword>
<dbReference type="RefSeq" id="WP_058243983.1">
    <property type="nucleotide sequence ID" value="NZ_CYSB01000009.1"/>
</dbReference>
<keyword evidence="1" id="KW-0472">Membrane</keyword>
<proteinExistence type="predicted"/>
<feature type="transmembrane region" description="Helical" evidence="1">
    <location>
        <begin position="20"/>
        <end position="38"/>
    </location>
</feature>
<evidence type="ECO:0000313" key="5">
    <source>
        <dbReference type="Proteomes" id="UP000051887"/>
    </source>
</evidence>
<name>A0A0P1F7Q8_9RHOB</name>
<gene>
    <name evidence="2" type="ORF">TL5118_00739</name>
    <name evidence="3" type="ORF">TL5120_02607</name>
</gene>
<evidence type="ECO:0000313" key="4">
    <source>
        <dbReference type="Proteomes" id="UP000051086"/>
    </source>
</evidence>
<organism evidence="3 5">
    <name type="scientific">Thalassovita autumnalis</name>
    <dbReference type="NCBI Taxonomy" id="2072972"/>
    <lineage>
        <taxon>Bacteria</taxon>
        <taxon>Pseudomonadati</taxon>
        <taxon>Pseudomonadota</taxon>
        <taxon>Alphaproteobacteria</taxon>
        <taxon>Rhodobacterales</taxon>
        <taxon>Roseobacteraceae</taxon>
        <taxon>Thalassovita</taxon>
    </lineage>
</organism>
<dbReference type="EMBL" id="CYSC01000034">
    <property type="protein sequence ID" value="CUH72810.1"/>
    <property type="molecule type" value="Genomic_DNA"/>
</dbReference>
<dbReference type="EMBL" id="CYSB01000009">
    <property type="protein sequence ID" value="CUH64062.1"/>
    <property type="molecule type" value="Genomic_DNA"/>
</dbReference>
<evidence type="ECO:0000313" key="2">
    <source>
        <dbReference type="EMBL" id="CUH64062.1"/>
    </source>
</evidence>
<dbReference type="AlphaFoldDB" id="A0A0P1F7Q8"/>
<feature type="transmembrane region" description="Helical" evidence="1">
    <location>
        <begin position="109"/>
        <end position="127"/>
    </location>
</feature>
<sequence length="128" mass="14350">MPDTPLIATYLPDLSPWVLTLLRFCVLSLPVLVAIAALMRLRSPHPPRAAWSCVVAAVLLFLCWLMPPAWLQQLQMRQFRDFAAIGIYGWLLFDWFRLGREDGWGRADLPALGAMTAMIALTGWGILG</sequence>
<evidence type="ECO:0000313" key="3">
    <source>
        <dbReference type="EMBL" id="CUH72810.1"/>
    </source>
</evidence>
<accession>A0A0P1F7Q8</accession>
<reference evidence="2 4" key="1">
    <citation type="submission" date="2015-09" db="EMBL/GenBank/DDBJ databases">
        <authorList>
            <person name="Rodrigo-Torres L."/>
            <person name="Arahal D.R."/>
        </authorList>
    </citation>
    <scope>NUCLEOTIDE SEQUENCE [LARGE SCALE GENOMIC DNA]</scope>
    <source>
        <strain evidence="2 4">CECT 5118</strain>
    </source>
</reference>